<keyword evidence="3" id="KW-1185">Reference proteome</keyword>
<evidence type="ECO:0000313" key="2">
    <source>
        <dbReference type="EMBL" id="KAB8135738.1"/>
    </source>
</evidence>
<keyword evidence="1" id="KW-0812">Transmembrane</keyword>
<keyword evidence="1" id="KW-0472">Membrane</keyword>
<feature type="transmembrane region" description="Helical" evidence="1">
    <location>
        <begin position="47"/>
        <end position="67"/>
    </location>
</feature>
<dbReference type="RefSeq" id="WP_153403219.1">
    <property type="nucleotide sequence ID" value="NZ_ML762430.1"/>
</dbReference>
<dbReference type="EMBL" id="WEID01000052">
    <property type="protein sequence ID" value="KAB8135738.1"/>
    <property type="molecule type" value="Genomic_DNA"/>
</dbReference>
<name>A0A7C8L3I6_9BACI</name>
<evidence type="ECO:0000313" key="3">
    <source>
        <dbReference type="Proteomes" id="UP000480246"/>
    </source>
</evidence>
<dbReference type="Pfam" id="PF13061">
    <property type="entry name" value="DUF3923"/>
    <property type="match status" value="1"/>
</dbReference>
<gene>
    <name evidence="2" type="ORF">F9U64_10710</name>
</gene>
<dbReference type="AlphaFoldDB" id="A0A7C8L3I6"/>
<organism evidence="2 3">
    <name type="scientific">Gracilibacillus oryzae</name>
    <dbReference type="NCBI Taxonomy" id="1672701"/>
    <lineage>
        <taxon>Bacteria</taxon>
        <taxon>Bacillati</taxon>
        <taxon>Bacillota</taxon>
        <taxon>Bacilli</taxon>
        <taxon>Bacillales</taxon>
        <taxon>Bacillaceae</taxon>
        <taxon>Gracilibacillus</taxon>
    </lineage>
</organism>
<proteinExistence type="predicted"/>
<accession>A0A7C8L3I6</accession>
<dbReference type="OrthoDB" id="2413843at2"/>
<dbReference type="Proteomes" id="UP000480246">
    <property type="component" value="Unassembled WGS sequence"/>
</dbReference>
<reference evidence="2 3" key="1">
    <citation type="submission" date="2019-10" db="EMBL/GenBank/DDBJ databases">
        <title>Gracilibacillus sp. nov. isolated from rice seeds.</title>
        <authorList>
            <person name="He S."/>
        </authorList>
    </citation>
    <scope>NUCLEOTIDE SEQUENCE [LARGE SCALE GENOMIC DNA]</scope>
    <source>
        <strain evidence="2 3">TD8</strain>
    </source>
</reference>
<dbReference type="InterPro" id="IPR025037">
    <property type="entry name" value="DUF3923"/>
</dbReference>
<sequence length="84" mass="9686">MRKRWIFWWVVNGFWLVLFAAGTAFVWMREVDGADVIQTPEVKLASFIVLLIAAIFPIMIQIIWLIANLVTGSNKKSEYATIKQ</sequence>
<keyword evidence="1" id="KW-1133">Transmembrane helix</keyword>
<comment type="caution">
    <text evidence="2">The sequence shown here is derived from an EMBL/GenBank/DDBJ whole genome shotgun (WGS) entry which is preliminary data.</text>
</comment>
<feature type="transmembrane region" description="Helical" evidence="1">
    <location>
        <begin position="7"/>
        <end position="27"/>
    </location>
</feature>
<protein>
    <submittedName>
        <fullName evidence="2">DUF3923 family protein</fullName>
    </submittedName>
</protein>
<evidence type="ECO:0000256" key="1">
    <source>
        <dbReference type="SAM" id="Phobius"/>
    </source>
</evidence>